<gene>
    <name evidence="2" type="ORF">E0F88_00715</name>
</gene>
<dbReference type="EMBL" id="SMFL01000001">
    <property type="protein sequence ID" value="TDE18107.1"/>
    <property type="molecule type" value="Genomic_DNA"/>
</dbReference>
<dbReference type="InterPro" id="IPR032820">
    <property type="entry name" value="ATPase_put"/>
</dbReference>
<evidence type="ECO:0000256" key="1">
    <source>
        <dbReference type="SAM" id="Phobius"/>
    </source>
</evidence>
<name>A0A4R5DW54_9BACT</name>
<dbReference type="Pfam" id="PF09527">
    <property type="entry name" value="ATPase_gene1"/>
    <property type="match status" value="1"/>
</dbReference>
<proteinExistence type="predicted"/>
<keyword evidence="1" id="KW-1133">Transmembrane helix</keyword>
<sequence length="103" mass="11635">METADQHNESEFSRNVFEMEKRKLKALREKKSGVWAGLGMFGMVGWSVTVPALLGAAAGIWLDRKFPQLFSWTLTLLMAGLLTGCVIGGYWVTKEDREMHKKN</sequence>
<comment type="caution">
    <text evidence="2">The sequence shown here is derived from an EMBL/GenBank/DDBJ whole genome shotgun (WGS) entry which is preliminary data.</text>
</comment>
<keyword evidence="3" id="KW-1185">Reference proteome</keyword>
<accession>A0A4R5DW54</accession>
<keyword evidence="1" id="KW-0472">Membrane</keyword>
<evidence type="ECO:0000313" key="2">
    <source>
        <dbReference type="EMBL" id="TDE18107.1"/>
    </source>
</evidence>
<protein>
    <submittedName>
        <fullName evidence="2">ATP synthase subunit</fullName>
    </submittedName>
</protein>
<reference evidence="2 3" key="1">
    <citation type="submission" date="2019-03" db="EMBL/GenBank/DDBJ databases">
        <title>Dyadobacter AR-3-6 sp. nov., isolated from arctic soil.</title>
        <authorList>
            <person name="Chaudhary D.K."/>
        </authorList>
    </citation>
    <scope>NUCLEOTIDE SEQUENCE [LARGE SCALE GENOMIC DNA]</scope>
    <source>
        <strain evidence="2 3">AR-3-6</strain>
    </source>
</reference>
<dbReference type="AlphaFoldDB" id="A0A4R5DW54"/>
<evidence type="ECO:0000313" key="3">
    <source>
        <dbReference type="Proteomes" id="UP000294850"/>
    </source>
</evidence>
<feature type="transmembrane region" description="Helical" evidence="1">
    <location>
        <begin position="69"/>
        <end position="92"/>
    </location>
</feature>
<organism evidence="2 3">
    <name type="scientific">Dyadobacter psychrotolerans</name>
    <dbReference type="NCBI Taxonomy" id="2541721"/>
    <lineage>
        <taxon>Bacteria</taxon>
        <taxon>Pseudomonadati</taxon>
        <taxon>Bacteroidota</taxon>
        <taxon>Cytophagia</taxon>
        <taxon>Cytophagales</taxon>
        <taxon>Spirosomataceae</taxon>
        <taxon>Dyadobacter</taxon>
    </lineage>
</organism>
<dbReference type="NCBIfam" id="TIGR02230">
    <property type="entry name" value="ATPase_gene1"/>
    <property type="match status" value="1"/>
</dbReference>
<dbReference type="InterPro" id="IPR011744">
    <property type="entry name" value="ATPase_gene1"/>
</dbReference>
<keyword evidence="1" id="KW-0812">Transmembrane</keyword>
<dbReference type="RefSeq" id="WP_131955697.1">
    <property type="nucleotide sequence ID" value="NZ_SMFL01000001.1"/>
</dbReference>
<dbReference type="OrthoDB" id="466056at2"/>
<dbReference type="Proteomes" id="UP000294850">
    <property type="component" value="Unassembled WGS sequence"/>
</dbReference>
<feature type="transmembrane region" description="Helical" evidence="1">
    <location>
        <begin position="32"/>
        <end position="57"/>
    </location>
</feature>